<dbReference type="CDD" id="cd18873">
    <property type="entry name" value="NUDIX_NadM_like"/>
    <property type="match status" value="1"/>
</dbReference>
<evidence type="ECO:0000259" key="1">
    <source>
        <dbReference type="PROSITE" id="PS51462"/>
    </source>
</evidence>
<dbReference type="InterPro" id="IPR015797">
    <property type="entry name" value="NUDIX_hydrolase-like_dom_sf"/>
</dbReference>
<dbReference type="PANTHER" id="PTHR43736">
    <property type="entry name" value="ADP-RIBOSE PYROPHOSPHATASE"/>
    <property type="match status" value="1"/>
</dbReference>
<dbReference type="SUPFAM" id="SSF55811">
    <property type="entry name" value="Nudix"/>
    <property type="match status" value="1"/>
</dbReference>
<dbReference type="Pfam" id="PF21906">
    <property type="entry name" value="WHD_NrtR"/>
    <property type="match status" value="1"/>
</dbReference>
<reference evidence="2 3" key="1">
    <citation type="journal article" date="2014" name="Int. J. Syst. Evol. Microbiol.">
        <title>Complete genome sequence of Corynebacterium casei LMG S-19264T (=DSM 44701T), isolated from a smear-ripened cheese.</title>
        <authorList>
            <consortium name="US DOE Joint Genome Institute (JGI-PGF)"/>
            <person name="Walter F."/>
            <person name="Albersmeier A."/>
            <person name="Kalinowski J."/>
            <person name="Ruckert C."/>
        </authorList>
    </citation>
    <scope>NUCLEOTIDE SEQUENCE [LARGE SCALE GENOMIC DNA]</scope>
    <source>
        <strain evidence="2 3">NBRC 110095</strain>
    </source>
</reference>
<name>A0AA37T8A6_9GAMM</name>
<comment type="caution">
    <text evidence="2">The sequence shown here is derived from an EMBL/GenBank/DDBJ whole genome shotgun (WGS) entry which is preliminary data.</text>
</comment>
<dbReference type="RefSeq" id="WP_232592765.1">
    <property type="nucleotide sequence ID" value="NZ_BSPD01000021.1"/>
</dbReference>
<dbReference type="InterPro" id="IPR000086">
    <property type="entry name" value="NUDIX_hydrolase_dom"/>
</dbReference>
<dbReference type="InterPro" id="IPR036390">
    <property type="entry name" value="WH_DNA-bd_sf"/>
</dbReference>
<dbReference type="InterPro" id="IPR054105">
    <property type="entry name" value="WHD_NrtR"/>
</dbReference>
<evidence type="ECO:0000313" key="2">
    <source>
        <dbReference type="EMBL" id="GLS25105.1"/>
    </source>
</evidence>
<dbReference type="Pfam" id="PF00293">
    <property type="entry name" value="NUDIX"/>
    <property type="match status" value="1"/>
</dbReference>
<dbReference type="GO" id="GO:0016787">
    <property type="term" value="F:hydrolase activity"/>
    <property type="evidence" value="ECO:0007669"/>
    <property type="project" value="UniProtKB-KW"/>
</dbReference>
<dbReference type="Gene3D" id="3.90.79.10">
    <property type="entry name" value="Nucleoside Triphosphate Pyrophosphohydrolase"/>
    <property type="match status" value="1"/>
</dbReference>
<proteinExistence type="predicted"/>
<dbReference type="Gene3D" id="1.10.10.10">
    <property type="entry name" value="Winged helix-like DNA-binding domain superfamily/Winged helix DNA-binding domain"/>
    <property type="match status" value="1"/>
</dbReference>
<accession>A0AA37T8A6</accession>
<feature type="domain" description="Nudix hydrolase" evidence="1">
    <location>
        <begin position="19"/>
        <end position="153"/>
    </location>
</feature>
<evidence type="ECO:0000313" key="3">
    <source>
        <dbReference type="Proteomes" id="UP001156870"/>
    </source>
</evidence>
<dbReference type="InterPro" id="IPR036388">
    <property type="entry name" value="WH-like_DNA-bd_sf"/>
</dbReference>
<keyword evidence="2" id="KW-0378">Hydrolase</keyword>
<protein>
    <submittedName>
        <fullName evidence="2">NUDIX hydrolase</fullName>
    </submittedName>
</protein>
<keyword evidence="3" id="KW-1185">Reference proteome</keyword>
<dbReference type="PROSITE" id="PS51462">
    <property type="entry name" value="NUDIX"/>
    <property type="match status" value="1"/>
</dbReference>
<dbReference type="Proteomes" id="UP001156870">
    <property type="component" value="Unassembled WGS sequence"/>
</dbReference>
<organism evidence="2 3">
    <name type="scientific">Marinibactrum halimedae</name>
    <dbReference type="NCBI Taxonomy" id="1444977"/>
    <lineage>
        <taxon>Bacteria</taxon>
        <taxon>Pseudomonadati</taxon>
        <taxon>Pseudomonadota</taxon>
        <taxon>Gammaproteobacteria</taxon>
        <taxon>Cellvibrionales</taxon>
        <taxon>Cellvibrionaceae</taxon>
        <taxon>Marinibactrum</taxon>
    </lineage>
</organism>
<dbReference type="AlphaFoldDB" id="A0AA37T8A6"/>
<dbReference type="SUPFAM" id="SSF46785">
    <property type="entry name" value="Winged helix' DNA-binding domain"/>
    <property type="match status" value="1"/>
</dbReference>
<dbReference type="EMBL" id="BSPD01000021">
    <property type="protein sequence ID" value="GLS25105.1"/>
    <property type="molecule type" value="Genomic_DNA"/>
</dbReference>
<dbReference type="PANTHER" id="PTHR43736:SF4">
    <property type="entry name" value="SLR1690 PROTEIN"/>
    <property type="match status" value="1"/>
</dbReference>
<gene>
    <name evidence="2" type="ORF">GCM10007877_08190</name>
</gene>
<sequence length="244" mass="28250">MSTSESDYLQHYNIHNYDTPLCTVDMCIFSVLNDSVNVLLVKRSEHPERGKWALPGGFVHPEKDQTLDDTAYRKLFEKTGVASPYLEQVGTFGNNSRDPRGWSLTIAYFALINSSDITLSANESSERAQWVPIHELNDYCPMAFDHLTLFTHCYERLKNKVQYTSLPINLLQEEFTLSELQQLFEILLNKHLDRKAFRRRFLDADIIEETGNMRASHTRPAKLYRAKQLGAEHYFLRSIEGPRS</sequence>